<feature type="compositionally biased region" description="Low complexity" evidence="16">
    <location>
        <begin position="368"/>
        <end position="379"/>
    </location>
</feature>
<keyword evidence="15" id="KW-0645">Protease</keyword>
<dbReference type="AlphaFoldDB" id="A0A9P6YYX4"/>
<evidence type="ECO:0000256" key="14">
    <source>
        <dbReference type="PROSITE-ProRule" id="PRU00134"/>
    </source>
</evidence>
<comment type="subunit">
    <text evidence="13">Homodimer. Component of the gamma-secretase complex, a complex composed of a presenilin homodimer, nicastrin, aph1 and pen2.</text>
</comment>
<evidence type="ECO:0000313" key="18">
    <source>
        <dbReference type="EMBL" id="KAG1567333.1"/>
    </source>
</evidence>
<protein>
    <recommendedName>
        <fullName evidence="15">Presenilin</fullName>
        <ecNumber evidence="15">3.4.23.-</ecNumber>
    </recommendedName>
</protein>
<evidence type="ECO:0000256" key="11">
    <source>
        <dbReference type="ARBA" id="ARBA00023136"/>
    </source>
</evidence>
<dbReference type="GO" id="GO:0042500">
    <property type="term" value="F:aspartic endopeptidase activity, intramembrane cleaving"/>
    <property type="evidence" value="ECO:0007669"/>
    <property type="project" value="InterPro"/>
</dbReference>
<dbReference type="GO" id="GO:0016485">
    <property type="term" value="P:protein processing"/>
    <property type="evidence" value="ECO:0007669"/>
    <property type="project" value="InterPro"/>
</dbReference>
<dbReference type="GO" id="GO:0070765">
    <property type="term" value="C:gamma-secretase complex"/>
    <property type="evidence" value="ECO:0007669"/>
    <property type="project" value="UniProtKB-ARBA"/>
</dbReference>
<feature type="transmembrane region" description="Helical" evidence="15">
    <location>
        <begin position="184"/>
        <end position="206"/>
    </location>
</feature>
<keyword evidence="3" id="KW-0479">Metal-binding</keyword>
<dbReference type="Gene3D" id="6.10.140.2220">
    <property type="match status" value="1"/>
</dbReference>
<comment type="function">
    <text evidence="12">Probable catalytic subunit of the gamma-secretase complex, an endoprotease complex that catalyzes the intramembrane cleavage of integral membrane proteins such as Notch receptors. Requires the other members of the gamma-secretase complex to have a protease activity.</text>
</comment>
<evidence type="ECO:0000256" key="3">
    <source>
        <dbReference type="ARBA" id="ARBA00022723"/>
    </source>
</evidence>
<keyword evidence="8 15" id="KW-0914">Notch signaling pathway</keyword>
<feature type="transmembrane region" description="Helical" evidence="15">
    <location>
        <begin position="152"/>
        <end position="177"/>
    </location>
</feature>
<dbReference type="Proteomes" id="UP000740926">
    <property type="component" value="Unassembled WGS sequence"/>
</dbReference>
<dbReference type="InterPro" id="IPR002893">
    <property type="entry name" value="Znf_MYND"/>
</dbReference>
<evidence type="ECO:0000256" key="16">
    <source>
        <dbReference type="SAM" id="MobiDB-lite"/>
    </source>
</evidence>
<dbReference type="EMBL" id="JAANIU010001450">
    <property type="protein sequence ID" value="KAG1567333.1"/>
    <property type="molecule type" value="Genomic_DNA"/>
</dbReference>
<keyword evidence="9 15" id="KW-1133">Transmembrane helix</keyword>
<evidence type="ECO:0000256" key="8">
    <source>
        <dbReference type="ARBA" id="ARBA00022976"/>
    </source>
</evidence>
<evidence type="ECO:0000313" key="19">
    <source>
        <dbReference type="Proteomes" id="UP000740926"/>
    </source>
</evidence>
<dbReference type="GO" id="GO:0044351">
    <property type="term" value="P:macropinocytosis"/>
    <property type="evidence" value="ECO:0007669"/>
    <property type="project" value="UniProtKB-ARBA"/>
</dbReference>
<reference evidence="18 19" key="1">
    <citation type="journal article" date="2020" name="Microb. Genom.">
        <title>Genetic diversity of clinical and environmental Mucorales isolates obtained from an investigation of mucormycosis cases among solid organ transplant recipients.</title>
        <authorList>
            <person name="Nguyen M.H."/>
            <person name="Kaul D."/>
            <person name="Muto C."/>
            <person name="Cheng S.J."/>
            <person name="Richter R.A."/>
            <person name="Bruno V.M."/>
            <person name="Liu G."/>
            <person name="Beyhan S."/>
            <person name="Sundermann A.J."/>
            <person name="Mounaud S."/>
            <person name="Pasculle A.W."/>
            <person name="Nierman W.C."/>
            <person name="Driscoll E."/>
            <person name="Cumbie R."/>
            <person name="Clancy C.J."/>
            <person name="Dupont C.L."/>
        </authorList>
    </citation>
    <scope>NUCLEOTIDE SEQUENCE [LARGE SCALE GENOMIC DNA]</scope>
    <source>
        <strain evidence="18 19">GL24</strain>
    </source>
</reference>
<evidence type="ECO:0000256" key="9">
    <source>
        <dbReference type="ARBA" id="ARBA00022989"/>
    </source>
</evidence>
<organism evidence="18 19">
    <name type="scientific">Rhizopus delemar</name>
    <dbReference type="NCBI Taxonomy" id="936053"/>
    <lineage>
        <taxon>Eukaryota</taxon>
        <taxon>Fungi</taxon>
        <taxon>Fungi incertae sedis</taxon>
        <taxon>Mucoromycota</taxon>
        <taxon>Mucoromycotina</taxon>
        <taxon>Mucoromycetes</taxon>
        <taxon>Mucorales</taxon>
        <taxon>Mucorineae</taxon>
        <taxon>Rhizopodaceae</taxon>
        <taxon>Rhizopus</taxon>
    </lineage>
</organism>
<feature type="transmembrane region" description="Helical" evidence="15">
    <location>
        <begin position="423"/>
        <end position="446"/>
    </location>
</feature>
<keyword evidence="6 15" id="KW-0256">Endoplasmic reticulum</keyword>
<dbReference type="SUPFAM" id="SSF144232">
    <property type="entry name" value="HIT/MYND zinc finger-like"/>
    <property type="match status" value="1"/>
</dbReference>
<comment type="subcellular location">
    <subcellularLocation>
        <location evidence="15">Endoplasmic reticulum membrane</location>
        <topology evidence="15">Multi-pass membrane protein</topology>
    </subcellularLocation>
    <subcellularLocation>
        <location evidence="15">Golgi apparatus membrane</location>
        <topology evidence="15">Multi-pass membrane protein</topology>
    </subcellularLocation>
</comment>
<evidence type="ECO:0000256" key="1">
    <source>
        <dbReference type="ARBA" id="ARBA00008604"/>
    </source>
</evidence>
<evidence type="ECO:0000256" key="7">
    <source>
        <dbReference type="ARBA" id="ARBA00022833"/>
    </source>
</evidence>
<comment type="domain">
    <text evidence="15">The PAL motif is required for normal active site conformation.</text>
</comment>
<dbReference type="FunFam" id="1.10.472.100:FF:000003">
    <property type="entry name" value="Presenilin"/>
    <property type="match status" value="1"/>
</dbReference>
<keyword evidence="10 15" id="KW-0333">Golgi apparatus</keyword>
<evidence type="ECO:0000256" key="5">
    <source>
        <dbReference type="ARBA" id="ARBA00022801"/>
    </source>
</evidence>
<feature type="compositionally biased region" description="Acidic residues" evidence="16">
    <location>
        <begin position="385"/>
        <end position="396"/>
    </location>
</feature>
<dbReference type="PANTHER" id="PTHR10202">
    <property type="entry name" value="PRESENILIN"/>
    <property type="match status" value="1"/>
</dbReference>
<comment type="function">
    <text evidence="15">Probable subunit of the gamma-secretase complex, an endoprotease complex that catalyzes the intramembrane cleavage of integral membrane proteins such as Notch receptors.</text>
</comment>
<feature type="region of interest" description="Disordered" evidence="16">
    <location>
        <begin position="364"/>
        <end position="396"/>
    </location>
</feature>
<comment type="similarity">
    <text evidence="1 15">Belongs to the peptidase A22A family.</text>
</comment>
<keyword evidence="11 15" id="KW-0472">Membrane</keyword>
<comment type="caution">
    <text evidence="18">The sequence shown here is derived from an EMBL/GenBank/DDBJ whole genome shotgun (WGS) entry which is preliminary data.</text>
</comment>
<proteinExistence type="inferred from homology"/>
<dbReference type="InterPro" id="IPR006639">
    <property type="entry name" value="Preselin/SPP"/>
</dbReference>
<dbReference type="GO" id="GO:0000139">
    <property type="term" value="C:Golgi membrane"/>
    <property type="evidence" value="ECO:0007669"/>
    <property type="project" value="UniProtKB-SubCell"/>
</dbReference>
<keyword evidence="5 15" id="KW-0378">Hydrolase</keyword>
<evidence type="ECO:0000256" key="13">
    <source>
        <dbReference type="ARBA" id="ARBA00066080"/>
    </source>
</evidence>
<keyword evidence="4 14" id="KW-0863">Zinc-finger</keyword>
<name>A0A9P6YYX4_9FUNG</name>
<dbReference type="PROSITE" id="PS50865">
    <property type="entry name" value="ZF_MYND_2"/>
    <property type="match status" value="1"/>
</dbReference>
<accession>A0A9P6YYX4</accession>
<evidence type="ECO:0000259" key="17">
    <source>
        <dbReference type="PROSITE" id="PS50865"/>
    </source>
</evidence>
<dbReference type="PRINTS" id="PR01072">
    <property type="entry name" value="PRESENILIN"/>
</dbReference>
<dbReference type="Pfam" id="PF01753">
    <property type="entry name" value="zf-MYND"/>
    <property type="match status" value="1"/>
</dbReference>
<dbReference type="InterPro" id="IPR042524">
    <property type="entry name" value="Presenilin_C"/>
</dbReference>
<feature type="transmembrane region" description="Helical" evidence="15">
    <location>
        <begin position="458"/>
        <end position="485"/>
    </location>
</feature>
<dbReference type="EC" id="3.4.23.-" evidence="15"/>
<feature type="transmembrane region" description="Helical" evidence="15">
    <location>
        <begin position="218"/>
        <end position="238"/>
    </location>
</feature>
<dbReference type="Gene3D" id="1.10.472.100">
    <property type="entry name" value="Presenilin"/>
    <property type="match status" value="1"/>
</dbReference>
<evidence type="ECO:0000256" key="12">
    <source>
        <dbReference type="ARBA" id="ARBA00053367"/>
    </source>
</evidence>
<evidence type="ECO:0000256" key="2">
    <source>
        <dbReference type="ARBA" id="ARBA00022692"/>
    </source>
</evidence>
<dbReference type="SMART" id="SM00730">
    <property type="entry name" value="PSN"/>
    <property type="match status" value="1"/>
</dbReference>
<evidence type="ECO:0000256" key="15">
    <source>
        <dbReference type="RuleBase" id="RU361148"/>
    </source>
</evidence>
<dbReference type="GO" id="GO:0008270">
    <property type="term" value="F:zinc ion binding"/>
    <property type="evidence" value="ECO:0007669"/>
    <property type="project" value="UniProtKB-KW"/>
</dbReference>
<dbReference type="PANTHER" id="PTHR10202:SF13">
    <property type="entry name" value="PRESENILIN HOMOLOG"/>
    <property type="match status" value="1"/>
</dbReference>
<dbReference type="InterPro" id="IPR001108">
    <property type="entry name" value="Peptidase_A22A"/>
</dbReference>
<keyword evidence="2 15" id="KW-0812">Transmembrane</keyword>
<dbReference type="GO" id="GO:0005789">
    <property type="term" value="C:endoplasmic reticulum membrane"/>
    <property type="evidence" value="ECO:0007669"/>
    <property type="project" value="UniProtKB-SubCell"/>
</dbReference>
<gene>
    <name evidence="18" type="ORF">G6F50_008306</name>
</gene>
<dbReference type="Pfam" id="PF01080">
    <property type="entry name" value="Presenilin"/>
    <property type="match status" value="1"/>
</dbReference>
<sequence length="487" mass="54582">MSSITEETGCIECRKPATFMCSSCGHDGPRYCSVDCQKNHWQKNHYKVCKAAIRNRQRIQQETNDIPLNDLSNQNKEEEDEDEESLAEELIFYTNQIYRIIKPVVACIILSIFWVKVSFSGQSDYSPSRPNYISITTSTTSSSSSSSNSTSIGTSFITAAIIIGQIIAVTIIIVFLFKKGWIKVLIGFFMIVVLLLLGFMTYLLLLNLIQVFLIPLDYTTMIFALWNFAVVGLVSIFWKGPLWLQQSYLTMMSSLMAFSLTGLEQWTTWILLGLLAIWDLIAVLCPFGPLKLLIESSKSQQREVPALLYSVNAIWLMMANPGQHFYNSDNNPNEDQFQHSGQTFDQQRASHDGFMRLNDSSQPTIILDNNTTTTTTTNEAKNENDNDDNDDDDEDAERTGLKLGLGDFVFYSVLIARAAMYDWITTVCCTIAVLTGLTATIFLLAIYKKALPALPISIAFGILFYFVAKAVLVPYIGAICVFGMIGL</sequence>
<dbReference type="GO" id="GO:0006509">
    <property type="term" value="P:membrane protein ectodomain proteolysis"/>
    <property type="evidence" value="ECO:0007669"/>
    <property type="project" value="TreeGrafter"/>
</dbReference>
<keyword evidence="7" id="KW-0862">Zinc</keyword>
<feature type="transmembrane region" description="Helical" evidence="15">
    <location>
        <begin position="100"/>
        <end position="119"/>
    </location>
</feature>
<keyword evidence="19" id="KW-1185">Reference proteome</keyword>
<evidence type="ECO:0000256" key="6">
    <source>
        <dbReference type="ARBA" id="ARBA00022824"/>
    </source>
</evidence>
<evidence type="ECO:0000256" key="10">
    <source>
        <dbReference type="ARBA" id="ARBA00023034"/>
    </source>
</evidence>
<feature type="domain" description="MYND-type" evidence="17">
    <location>
        <begin position="10"/>
        <end position="49"/>
    </location>
</feature>
<evidence type="ECO:0000256" key="4">
    <source>
        <dbReference type="ARBA" id="ARBA00022771"/>
    </source>
</evidence>